<evidence type="ECO:0000256" key="3">
    <source>
        <dbReference type="ARBA" id="ARBA00007163"/>
    </source>
</evidence>
<organism evidence="10 11">
    <name type="scientific">Liquidambar formosana</name>
    <name type="common">Formosan gum</name>
    <dbReference type="NCBI Taxonomy" id="63359"/>
    <lineage>
        <taxon>Eukaryota</taxon>
        <taxon>Viridiplantae</taxon>
        <taxon>Streptophyta</taxon>
        <taxon>Embryophyta</taxon>
        <taxon>Tracheophyta</taxon>
        <taxon>Spermatophyta</taxon>
        <taxon>Magnoliopsida</taxon>
        <taxon>eudicotyledons</taxon>
        <taxon>Gunneridae</taxon>
        <taxon>Pentapetalae</taxon>
        <taxon>Saxifragales</taxon>
        <taxon>Altingiaceae</taxon>
        <taxon>Liquidambar</taxon>
    </lineage>
</organism>
<dbReference type="GO" id="GO:0005789">
    <property type="term" value="C:endoplasmic reticulum membrane"/>
    <property type="evidence" value="ECO:0007669"/>
    <property type="project" value="UniProtKB-SubCell"/>
</dbReference>
<name>A0AAP0NF30_LIQFO</name>
<feature type="compositionally biased region" description="Polar residues" evidence="8">
    <location>
        <begin position="36"/>
        <end position="51"/>
    </location>
</feature>
<evidence type="ECO:0000256" key="6">
    <source>
        <dbReference type="ARBA" id="ARBA00023163"/>
    </source>
</evidence>
<proteinExistence type="inferred from homology"/>
<dbReference type="Gene3D" id="1.20.5.170">
    <property type="match status" value="1"/>
</dbReference>
<feature type="domain" description="BZIP" evidence="9">
    <location>
        <begin position="139"/>
        <end position="181"/>
    </location>
</feature>
<keyword evidence="6" id="KW-0804">Transcription</keyword>
<comment type="subcellular location">
    <subcellularLocation>
        <location evidence="2">Endoplasmic reticulum membrane</location>
        <topology evidence="2">Single-pass membrane protein</topology>
    </subcellularLocation>
    <subcellularLocation>
        <location evidence="1">Nucleus</location>
    </subcellularLocation>
</comment>
<dbReference type="GO" id="GO:0003677">
    <property type="term" value="F:DNA binding"/>
    <property type="evidence" value="ECO:0007669"/>
    <property type="project" value="UniProtKB-KW"/>
</dbReference>
<evidence type="ECO:0000256" key="1">
    <source>
        <dbReference type="ARBA" id="ARBA00004123"/>
    </source>
</evidence>
<evidence type="ECO:0000256" key="8">
    <source>
        <dbReference type="SAM" id="MobiDB-lite"/>
    </source>
</evidence>
<comment type="similarity">
    <text evidence="3">Belongs to the bZIP family.</text>
</comment>
<dbReference type="SUPFAM" id="SSF57959">
    <property type="entry name" value="Leucine zipper domain"/>
    <property type="match status" value="1"/>
</dbReference>
<evidence type="ECO:0000256" key="4">
    <source>
        <dbReference type="ARBA" id="ARBA00023015"/>
    </source>
</evidence>
<gene>
    <name evidence="10" type="ORF">L1049_025442</name>
</gene>
<keyword evidence="4" id="KW-0805">Transcription regulation</keyword>
<feature type="compositionally biased region" description="Basic and acidic residues" evidence="8">
    <location>
        <begin position="129"/>
        <end position="140"/>
    </location>
</feature>
<dbReference type="Proteomes" id="UP001415857">
    <property type="component" value="Unassembled WGS sequence"/>
</dbReference>
<evidence type="ECO:0000259" key="9">
    <source>
        <dbReference type="PROSITE" id="PS50217"/>
    </source>
</evidence>
<dbReference type="CDD" id="cd14704">
    <property type="entry name" value="bZIP_HY5-like"/>
    <property type="match status" value="1"/>
</dbReference>
<feature type="region of interest" description="Disordered" evidence="8">
    <location>
        <begin position="32"/>
        <end position="54"/>
    </location>
</feature>
<evidence type="ECO:0000313" key="10">
    <source>
        <dbReference type="EMBL" id="KAK9269869.1"/>
    </source>
</evidence>
<accession>A0AAP0NF30</accession>
<dbReference type="PROSITE" id="PS50217">
    <property type="entry name" value="BZIP"/>
    <property type="match status" value="1"/>
</dbReference>
<evidence type="ECO:0000313" key="11">
    <source>
        <dbReference type="Proteomes" id="UP001415857"/>
    </source>
</evidence>
<keyword evidence="5" id="KW-0238">DNA-binding</keyword>
<keyword evidence="7" id="KW-0539">Nucleus</keyword>
<keyword evidence="11" id="KW-1185">Reference proteome</keyword>
<evidence type="ECO:0000256" key="5">
    <source>
        <dbReference type="ARBA" id="ARBA00023125"/>
    </source>
</evidence>
<dbReference type="SMART" id="SM00338">
    <property type="entry name" value="BRLZ"/>
    <property type="match status" value="1"/>
</dbReference>
<dbReference type="PANTHER" id="PTHR47416:SF8">
    <property type="entry name" value="BASIC-LEUCINE ZIPPER TRANSCRIPTION FACTOR E-RELATED"/>
    <property type="match status" value="1"/>
</dbReference>
<dbReference type="PROSITE" id="PS00036">
    <property type="entry name" value="BZIP_BASIC"/>
    <property type="match status" value="1"/>
</dbReference>
<dbReference type="InterPro" id="IPR004827">
    <property type="entry name" value="bZIP"/>
</dbReference>
<sequence length="306" mass="33801">MGEVGVSSEDGIDWEDVFDEIPELKDLFQVDPPLVTDSSSPDALSNPSPDSVPSWIGQIEHMLMKDDDDKVDVQPSHEFCNDFLSDIFVDFPADQSGDLDASDDKNSNSNVSDGDGGCPEDENIDAAEVNDKGQDDDPISKKRKRQLRNRDAAVRSRERKKTYVRDLELKSRYLEGECRRLGRLLQCCFAENQALRMSLQTGNKALGASMTKQESAVLLLESLLLGSLLWFLGIMCLLTLPKLLQSTLEAVPLEGVENKGPERVTLRLAGSKISGFLVVQSFIKSKRCKASRTKMKPSSQGVGVFV</sequence>
<dbReference type="GO" id="GO:0005634">
    <property type="term" value="C:nucleus"/>
    <property type="evidence" value="ECO:0007669"/>
    <property type="project" value="UniProtKB-SubCell"/>
</dbReference>
<feature type="region of interest" description="Disordered" evidence="8">
    <location>
        <begin position="95"/>
        <end position="156"/>
    </location>
</feature>
<dbReference type="PANTHER" id="PTHR47416">
    <property type="entry name" value="BASIC-LEUCINE ZIPPER TRANSCRIPTION FACTOR F-RELATED"/>
    <property type="match status" value="1"/>
</dbReference>
<comment type="caution">
    <text evidence="10">The sequence shown here is derived from an EMBL/GenBank/DDBJ whole genome shotgun (WGS) entry which is preliminary data.</text>
</comment>
<dbReference type="EMBL" id="JBBPBK010000014">
    <property type="protein sequence ID" value="KAK9269869.1"/>
    <property type="molecule type" value="Genomic_DNA"/>
</dbReference>
<dbReference type="GO" id="GO:0003700">
    <property type="term" value="F:DNA-binding transcription factor activity"/>
    <property type="evidence" value="ECO:0007669"/>
    <property type="project" value="InterPro"/>
</dbReference>
<dbReference type="InterPro" id="IPR046347">
    <property type="entry name" value="bZIP_sf"/>
</dbReference>
<reference evidence="10 11" key="1">
    <citation type="journal article" date="2024" name="Plant J.">
        <title>Genome sequences and population genomics reveal climatic adaptation and genomic divergence between two closely related sweetgum species.</title>
        <authorList>
            <person name="Xu W.Q."/>
            <person name="Ren C.Q."/>
            <person name="Zhang X.Y."/>
            <person name="Comes H.P."/>
            <person name="Liu X.H."/>
            <person name="Li Y.G."/>
            <person name="Kettle C.J."/>
            <person name="Jalonen R."/>
            <person name="Gaisberger H."/>
            <person name="Ma Y.Z."/>
            <person name="Qiu Y.X."/>
        </authorList>
    </citation>
    <scope>NUCLEOTIDE SEQUENCE [LARGE SCALE GENOMIC DNA]</scope>
    <source>
        <strain evidence="10">Hangzhou</strain>
    </source>
</reference>
<dbReference type="AlphaFoldDB" id="A0AAP0NF30"/>
<protein>
    <recommendedName>
        <fullName evidence="9">BZIP domain-containing protein</fullName>
    </recommendedName>
</protein>
<evidence type="ECO:0000256" key="7">
    <source>
        <dbReference type="ARBA" id="ARBA00023242"/>
    </source>
</evidence>
<dbReference type="Pfam" id="PF00170">
    <property type="entry name" value="bZIP_1"/>
    <property type="match status" value="1"/>
</dbReference>
<evidence type="ECO:0000256" key="2">
    <source>
        <dbReference type="ARBA" id="ARBA00004389"/>
    </source>
</evidence>